<reference evidence="2 3" key="1">
    <citation type="submission" date="2016-11" db="EMBL/GenBank/DDBJ databases">
        <title>Study of marine rhodopsin-containing bacteria.</title>
        <authorList>
            <person name="Yoshizawa S."/>
            <person name="Kumagai Y."/>
            <person name="Kogure K."/>
        </authorList>
    </citation>
    <scope>NUCLEOTIDE SEQUENCE [LARGE SCALE GENOMIC DNA]</scope>
    <source>
        <strain evidence="2 3">SG-29</strain>
    </source>
</reference>
<comment type="caution">
    <text evidence="2">The sequence shown here is derived from an EMBL/GenBank/DDBJ whole genome shotgun (WGS) entry which is preliminary data.</text>
</comment>
<protein>
    <recommendedName>
        <fullName evidence="1">Glycosyl transferase family 28 C-terminal domain-containing protein</fullName>
    </recommendedName>
</protein>
<dbReference type="InParanoid" id="A0A259U448"/>
<dbReference type="SUPFAM" id="SSF53756">
    <property type="entry name" value="UDP-Glycosyltransferase/glycogen phosphorylase"/>
    <property type="match status" value="1"/>
</dbReference>
<evidence type="ECO:0000313" key="2">
    <source>
        <dbReference type="EMBL" id="OZC04617.1"/>
    </source>
</evidence>
<dbReference type="OrthoDB" id="9809594at2"/>
<evidence type="ECO:0000313" key="3">
    <source>
        <dbReference type="Proteomes" id="UP000216446"/>
    </source>
</evidence>
<dbReference type="PANTHER" id="PTHR21015:SF22">
    <property type="entry name" value="GLYCOSYLTRANSFERASE"/>
    <property type="match status" value="1"/>
</dbReference>
<accession>A0A259U448</accession>
<keyword evidence="3" id="KW-1185">Reference proteome</keyword>
<dbReference type="RefSeq" id="WP_143536784.1">
    <property type="nucleotide sequence ID" value="NZ_MQWB01000001.1"/>
</dbReference>
<organism evidence="2 3">
    <name type="scientific">Rubricoccus marinus</name>
    <dbReference type="NCBI Taxonomy" id="716817"/>
    <lineage>
        <taxon>Bacteria</taxon>
        <taxon>Pseudomonadati</taxon>
        <taxon>Rhodothermota</taxon>
        <taxon>Rhodothermia</taxon>
        <taxon>Rhodothermales</taxon>
        <taxon>Rubricoccaceae</taxon>
        <taxon>Rubricoccus</taxon>
    </lineage>
</organism>
<dbReference type="InterPro" id="IPR007235">
    <property type="entry name" value="Glyco_trans_28_C"/>
</dbReference>
<dbReference type="Gene3D" id="3.40.50.2000">
    <property type="entry name" value="Glycogen Phosphorylase B"/>
    <property type="match status" value="1"/>
</dbReference>
<feature type="domain" description="Glycosyl transferase family 28 C-terminal" evidence="1">
    <location>
        <begin position="248"/>
        <end position="303"/>
    </location>
</feature>
<proteinExistence type="predicted"/>
<dbReference type="AlphaFoldDB" id="A0A259U448"/>
<dbReference type="Proteomes" id="UP000216446">
    <property type="component" value="Unassembled WGS sequence"/>
</dbReference>
<name>A0A259U448_9BACT</name>
<dbReference type="PANTHER" id="PTHR21015">
    <property type="entry name" value="UDP-N-ACETYLGLUCOSAMINE--N-ACETYLMURAMYL-(PENTAPEPTIDE) PYROPHOSPHORYL-UNDECAPRENOL N-ACETYLGLUCOSAMINE TRANSFERASE 1"/>
    <property type="match status" value="1"/>
</dbReference>
<dbReference type="GO" id="GO:0016758">
    <property type="term" value="F:hexosyltransferase activity"/>
    <property type="evidence" value="ECO:0007669"/>
    <property type="project" value="InterPro"/>
</dbReference>
<dbReference type="EMBL" id="MQWB01000001">
    <property type="protein sequence ID" value="OZC04617.1"/>
    <property type="molecule type" value="Genomic_DNA"/>
</dbReference>
<evidence type="ECO:0000259" key="1">
    <source>
        <dbReference type="Pfam" id="PF04101"/>
    </source>
</evidence>
<dbReference type="Pfam" id="PF04101">
    <property type="entry name" value="Glyco_tran_28_C"/>
    <property type="match status" value="1"/>
</dbReference>
<sequence length="351" mass="36605">MTEPARIGYYAHHHGRGHVARALAILARVRAAATLFTSAPVPTDALPPNVGVCVLPPDLPRPGGEEPPPGGLHYAPLAHPGVCERMAAIAAWAARGPALMVVDVSVEVAVFARLLSLPVVVVRQHGERTDAPHQAAYEAAVACLAPFPEALESPGTPETVRRATVYAGGLSRFAGRARPQTFCPRTVCLVGGGGSGGPESSPAWTSQDVADAARATPGWTWTWVGGDASTDTPASLRTPGWIDDPFPLLASSEVVVASGGHNATMEAAAAGRPLVVIPEARPFQEQVRKAEALARAGAATALERWPAPEAWADILDRASRRDPAPLRALADPDAPARAAQLLDDLAVRYAV</sequence>
<gene>
    <name evidence="2" type="ORF">BSZ36_06120</name>
</gene>